<organism evidence="1 2">
    <name type="scientific">Denitromonas halophila</name>
    <dbReference type="NCBI Taxonomy" id="1629404"/>
    <lineage>
        <taxon>Bacteria</taxon>
        <taxon>Pseudomonadati</taxon>
        <taxon>Pseudomonadota</taxon>
        <taxon>Betaproteobacteria</taxon>
        <taxon>Rhodocyclales</taxon>
        <taxon>Zoogloeaceae</taxon>
        <taxon>Denitromonas</taxon>
    </lineage>
</organism>
<gene>
    <name evidence="1" type="ORF">FHP89_11295</name>
</gene>
<protein>
    <recommendedName>
        <fullName evidence="3">Replication-relaxation</fullName>
    </recommendedName>
</protein>
<dbReference type="Proteomes" id="UP000318349">
    <property type="component" value="Unassembled WGS sequence"/>
</dbReference>
<evidence type="ECO:0000313" key="1">
    <source>
        <dbReference type="EMBL" id="TVO76045.1"/>
    </source>
</evidence>
<reference evidence="1 2" key="1">
    <citation type="submission" date="2019-07" db="EMBL/GenBank/DDBJ databases">
        <title>The pathways for chlorine oxyanion respiration interact through the shared metabolite chlorate.</title>
        <authorList>
            <person name="Barnum T.P."/>
            <person name="Cheng Y."/>
            <person name="Hill K.A."/>
            <person name="Lucas L.N."/>
            <person name="Carlson H.K."/>
            <person name="Coates J.D."/>
        </authorList>
    </citation>
    <scope>NUCLEOTIDE SEQUENCE [LARGE SCALE GENOMIC DNA]</scope>
    <source>
        <strain evidence="1 2">SFB-1</strain>
    </source>
</reference>
<evidence type="ECO:0000313" key="2">
    <source>
        <dbReference type="Proteomes" id="UP000318349"/>
    </source>
</evidence>
<comment type="caution">
    <text evidence="1">The sequence shown here is derived from an EMBL/GenBank/DDBJ whole genome shotgun (WGS) entry which is preliminary data.</text>
</comment>
<proteinExistence type="predicted"/>
<sequence>MTFQKDQQSKDGRAIAQINEQRVLKVVHDFGHIRVPELAAAVWPASSVESGEKMARRTTRRLLDAGLLLARTNAFGTTSFVLSARGAASLSARGIDARDGYDIQGVSGPTFAHRTLGTAVLAKLHGGGGTVWGEYAVNHDRAPFTIAELRQRYGKIPDGVVVGEVQQPHDATPVTYLRWIEVENTFKSNTELDRVTDLMNTFADEMDAPGAIRFAWLWIVVPTGCRHEERIVESFGRVLPKWRPEAADMVHIVRVDVVPPLRIQRIELVSLRDLAESVGRGAILPAFEY</sequence>
<accession>A0A557SF38</accession>
<evidence type="ECO:0008006" key="3">
    <source>
        <dbReference type="Google" id="ProtNLM"/>
    </source>
</evidence>
<dbReference type="EMBL" id="VMNI01000010">
    <property type="protein sequence ID" value="TVO76045.1"/>
    <property type="molecule type" value="Genomic_DNA"/>
</dbReference>
<dbReference type="AlphaFoldDB" id="A0A557SF38"/>
<name>A0A557SF38_9RHOO</name>